<dbReference type="Gene3D" id="1.10.357.10">
    <property type="entry name" value="Tetracycline Repressor, domain 2"/>
    <property type="match status" value="1"/>
</dbReference>
<sequence length="60" mass="6557">MSETGRIVERGDVRPDTDIRSVATMVAAPTFRLVAEQELSDSDLVDSVVERVARAVGVQR</sequence>
<dbReference type="EMBL" id="JBGOSP010000007">
    <property type="protein sequence ID" value="MFA3837729.1"/>
    <property type="molecule type" value="Genomic_DNA"/>
</dbReference>
<organism evidence="1 2">
    <name type="scientific">Streptomyces aureus</name>
    <dbReference type="NCBI Taxonomy" id="193461"/>
    <lineage>
        <taxon>Bacteria</taxon>
        <taxon>Bacillati</taxon>
        <taxon>Actinomycetota</taxon>
        <taxon>Actinomycetes</taxon>
        <taxon>Kitasatosporales</taxon>
        <taxon>Streptomycetaceae</taxon>
        <taxon>Streptomyces</taxon>
    </lineage>
</organism>
<dbReference type="Proteomes" id="UP001571476">
    <property type="component" value="Unassembled WGS sequence"/>
</dbReference>
<evidence type="ECO:0008006" key="3">
    <source>
        <dbReference type="Google" id="ProtNLM"/>
    </source>
</evidence>
<comment type="caution">
    <text evidence="1">The sequence shown here is derived from an EMBL/GenBank/DDBJ whole genome shotgun (WGS) entry which is preliminary data.</text>
</comment>
<accession>A0ABV4SH07</accession>
<evidence type="ECO:0000313" key="2">
    <source>
        <dbReference type="Proteomes" id="UP001571476"/>
    </source>
</evidence>
<reference evidence="1 2" key="1">
    <citation type="submission" date="2024-08" db="EMBL/GenBank/DDBJ databases">
        <title>Genome sequence of Streptomyces aureus CACIA-1.46HGO.</title>
        <authorList>
            <person name="Evangelista-Martinez Z."/>
        </authorList>
    </citation>
    <scope>NUCLEOTIDE SEQUENCE [LARGE SCALE GENOMIC DNA]</scope>
    <source>
        <strain evidence="1 2">CACIA-1.46HGO</strain>
    </source>
</reference>
<proteinExistence type="predicted"/>
<dbReference type="RefSeq" id="WP_372563075.1">
    <property type="nucleotide sequence ID" value="NZ_JBGOSP010000007.1"/>
</dbReference>
<protein>
    <recommendedName>
        <fullName evidence="3">TetR family transcriptional regulator</fullName>
    </recommendedName>
</protein>
<keyword evidence="2" id="KW-1185">Reference proteome</keyword>
<dbReference type="SUPFAM" id="SSF48498">
    <property type="entry name" value="Tetracyclin repressor-like, C-terminal domain"/>
    <property type="match status" value="1"/>
</dbReference>
<name>A0ABV4SH07_9ACTN</name>
<gene>
    <name evidence="1" type="ORF">ACEG43_16370</name>
</gene>
<dbReference type="InterPro" id="IPR036271">
    <property type="entry name" value="Tet_transcr_reg_TetR-rel_C_sf"/>
</dbReference>
<evidence type="ECO:0000313" key="1">
    <source>
        <dbReference type="EMBL" id="MFA3837729.1"/>
    </source>
</evidence>